<dbReference type="Proteomes" id="UP000091857">
    <property type="component" value="Chromosome 6"/>
</dbReference>
<reference evidence="3" key="1">
    <citation type="journal article" date="2016" name="Nat. Biotechnol.">
        <title>Sequencing wild and cultivated cassava and related species reveals extensive interspecific hybridization and genetic diversity.</title>
        <authorList>
            <person name="Bredeson J.V."/>
            <person name="Lyons J.B."/>
            <person name="Prochnik S.E."/>
            <person name="Wu G.A."/>
            <person name="Ha C.M."/>
            <person name="Edsinger-Gonzales E."/>
            <person name="Grimwood J."/>
            <person name="Schmutz J."/>
            <person name="Rabbi I.Y."/>
            <person name="Egesi C."/>
            <person name="Nauluvula P."/>
            <person name="Lebot V."/>
            <person name="Ndunguru J."/>
            <person name="Mkamilo G."/>
            <person name="Bart R.S."/>
            <person name="Setter T.L."/>
            <person name="Gleadow R.M."/>
            <person name="Kulakow P."/>
            <person name="Ferguson M.E."/>
            <person name="Rounsley S."/>
            <person name="Rokhsar D.S."/>
        </authorList>
    </citation>
    <scope>NUCLEOTIDE SEQUENCE [LARGE SCALE GENOMIC DNA]</scope>
    <source>
        <strain evidence="3">cv. AM560-2</strain>
    </source>
</reference>
<feature type="compositionally biased region" description="Low complexity" evidence="1">
    <location>
        <begin position="23"/>
        <end position="37"/>
    </location>
</feature>
<feature type="region of interest" description="Disordered" evidence="1">
    <location>
        <begin position="1"/>
        <end position="59"/>
    </location>
</feature>
<dbReference type="EMBL" id="CM004392">
    <property type="protein sequence ID" value="OAY48685.1"/>
    <property type="molecule type" value="Genomic_DNA"/>
</dbReference>
<dbReference type="AlphaFoldDB" id="A0A2C9VT93"/>
<evidence type="ECO:0000313" key="2">
    <source>
        <dbReference type="EMBL" id="OAY48685.1"/>
    </source>
</evidence>
<gene>
    <name evidence="2" type="ORF">MANES_06G177200v8</name>
</gene>
<sequence length="111" mass="11994">MAEMRNGRVSPSSSPPTPPSPLPISTGPGNQKYSFSPSPSPSPPFSLPPSSHTSTENLPFLPDKLATAAKVASAFSLDLQHPRQMDSRSSCLQDLLEWFLQKCCNCCSKFL</sequence>
<comment type="caution">
    <text evidence="2">The sequence shown here is derived from an EMBL/GenBank/DDBJ whole genome shotgun (WGS) entry which is preliminary data.</text>
</comment>
<organism evidence="2 3">
    <name type="scientific">Manihot esculenta</name>
    <name type="common">Cassava</name>
    <name type="synonym">Jatropha manihot</name>
    <dbReference type="NCBI Taxonomy" id="3983"/>
    <lineage>
        <taxon>Eukaryota</taxon>
        <taxon>Viridiplantae</taxon>
        <taxon>Streptophyta</taxon>
        <taxon>Embryophyta</taxon>
        <taxon>Tracheophyta</taxon>
        <taxon>Spermatophyta</taxon>
        <taxon>Magnoliopsida</taxon>
        <taxon>eudicotyledons</taxon>
        <taxon>Gunneridae</taxon>
        <taxon>Pentapetalae</taxon>
        <taxon>rosids</taxon>
        <taxon>fabids</taxon>
        <taxon>Malpighiales</taxon>
        <taxon>Euphorbiaceae</taxon>
        <taxon>Crotonoideae</taxon>
        <taxon>Manihoteae</taxon>
        <taxon>Manihot</taxon>
    </lineage>
</organism>
<feature type="compositionally biased region" description="Pro residues" evidence="1">
    <location>
        <begin position="13"/>
        <end position="22"/>
    </location>
</feature>
<name>A0A2C9VT93_MANES</name>
<protein>
    <submittedName>
        <fullName evidence="2">Uncharacterized protein</fullName>
    </submittedName>
</protein>
<keyword evidence="3" id="KW-1185">Reference proteome</keyword>
<dbReference type="OrthoDB" id="1747163at2759"/>
<evidence type="ECO:0000313" key="3">
    <source>
        <dbReference type="Proteomes" id="UP000091857"/>
    </source>
</evidence>
<evidence type="ECO:0000256" key="1">
    <source>
        <dbReference type="SAM" id="MobiDB-lite"/>
    </source>
</evidence>
<feature type="compositionally biased region" description="Pro residues" evidence="1">
    <location>
        <begin position="38"/>
        <end position="47"/>
    </location>
</feature>
<dbReference type="Gramene" id="Manes.06G177200.1.v8.1">
    <property type="protein sequence ID" value="Manes.06G177200.1.v8.1.CDS"/>
    <property type="gene ID" value="Manes.06G177200.v8.1"/>
</dbReference>
<accession>A0A2C9VT93</accession>
<proteinExistence type="predicted"/>